<keyword evidence="2" id="KW-1185">Reference proteome</keyword>
<dbReference type="AlphaFoldDB" id="A0A080MC52"/>
<comment type="caution">
    <text evidence="1">The sequence shown here is derived from an EMBL/GenBank/DDBJ whole genome shotgun (WGS) entry which is preliminary data.</text>
</comment>
<evidence type="ECO:0000313" key="2">
    <source>
        <dbReference type="Proteomes" id="UP000021315"/>
    </source>
</evidence>
<protein>
    <submittedName>
        <fullName evidence="1">Uncharacterized protein</fullName>
    </submittedName>
</protein>
<gene>
    <name evidence="1" type="ORF">AW06_004319</name>
</gene>
<name>A0A080MC52_9PROT</name>
<proteinExistence type="predicted"/>
<dbReference type="Proteomes" id="UP000021315">
    <property type="component" value="Unassembled WGS sequence"/>
</dbReference>
<evidence type="ECO:0000313" key="1">
    <source>
        <dbReference type="EMBL" id="KFB74729.1"/>
    </source>
</evidence>
<accession>A0A080MC52</accession>
<dbReference type="EMBL" id="JDST02000137">
    <property type="protein sequence ID" value="KFB74729.1"/>
    <property type="molecule type" value="Genomic_DNA"/>
</dbReference>
<sequence>MAHATTHHDHAGLMCRTIGRHGNQTTGHHRGYRRLQVAILDPDPANHVEQSHDSQRHTTVCIDHDDRIDSHSVEQQQGLTDAHRWPDGELLRTHQMTQGNVRREGGNAFRLLST</sequence>
<reference evidence="1" key="1">
    <citation type="submission" date="2014-02" db="EMBL/GenBank/DDBJ databases">
        <title>Expanding our view of genomic diversity in Candidatus Accumulibacter clades.</title>
        <authorList>
            <person name="Skennerton C.T."/>
            <person name="Barr J.J."/>
            <person name="Slater F.R."/>
            <person name="Bond P.L."/>
            <person name="Tyson G.W."/>
        </authorList>
    </citation>
    <scope>NUCLEOTIDE SEQUENCE [LARGE SCALE GENOMIC DNA]</scope>
</reference>
<organism evidence="1 2">
    <name type="scientific">Candidatus Accumulibacter cognatus</name>
    <dbReference type="NCBI Taxonomy" id="2954383"/>
    <lineage>
        <taxon>Bacteria</taxon>
        <taxon>Pseudomonadati</taxon>
        <taxon>Pseudomonadota</taxon>
        <taxon>Betaproteobacteria</taxon>
        <taxon>Candidatus Accumulibacter</taxon>
    </lineage>
</organism>